<keyword evidence="14" id="KW-1185">Reference proteome</keyword>
<keyword evidence="4" id="KW-1003">Cell membrane</keyword>
<evidence type="ECO:0000256" key="1">
    <source>
        <dbReference type="ARBA" id="ARBA00002962"/>
    </source>
</evidence>
<gene>
    <name evidence="13" type="ORF">QWZ16_03190</name>
</gene>
<reference evidence="14" key="1">
    <citation type="journal article" date="2019" name="Int. J. Syst. Evol. Microbiol.">
        <title>The Global Catalogue of Microorganisms (GCM) 10K type strain sequencing project: providing services to taxonomists for standard genome sequencing and annotation.</title>
        <authorList>
            <consortium name="The Broad Institute Genomics Platform"/>
            <consortium name="The Broad Institute Genome Sequencing Center for Infectious Disease"/>
            <person name="Wu L."/>
            <person name="Ma J."/>
        </authorList>
    </citation>
    <scope>NUCLEOTIDE SEQUENCE [LARGE SCALE GENOMIC DNA]</scope>
    <source>
        <strain evidence="14">CECT 7398</strain>
    </source>
</reference>
<accession>A0ABT8BPM9</accession>
<evidence type="ECO:0000256" key="8">
    <source>
        <dbReference type="ARBA" id="ARBA00023136"/>
    </source>
</evidence>
<dbReference type="Proteomes" id="UP001238540">
    <property type="component" value="Unassembled WGS sequence"/>
</dbReference>
<keyword evidence="9" id="KW-0627">Porphyrin biosynthesis</keyword>
<dbReference type="InterPro" id="IPR011990">
    <property type="entry name" value="TPR-like_helical_dom_sf"/>
</dbReference>
<keyword evidence="8 11" id="KW-0472">Membrane</keyword>
<dbReference type="NCBIfam" id="TIGR00540">
    <property type="entry name" value="TPR_hemY_coli"/>
    <property type="match status" value="1"/>
</dbReference>
<dbReference type="Gene3D" id="1.25.40.10">
    <property type="entry name" value="Tetratricopeptide repeat domain"/>
    <property type="match status" value="1"/>
</dbReference>
<evidence type="ECO:0000256" key="7">
    <source>
        <dbReference type="ARBA" id="ARBA00022989"/>
    </source>
</evidence>
<evidence type="ECO:0000313" key="13">
    <source>
        <dbReference type="EMBL" id="MDN3608757.1"/>
    </source>
</evidence>
<dbReference type="Pfam" id="PF07219">
    <property type="entry name" value="HemY_N"/>
    <property type="match status" value="1"/>
</dbReference>
<comment type="pathway">
    <text evidence="3">Porphyrin-containing compound metabolism; protoheme biosynthesis.</text>
</comment>
<comment type="function">
    <text evidence="1">Involved in a late step of protoheme IX synthesis.</text>
</comment>
<evidence type="ECO:0000313" key="14">
    <source>
        <dbReference type="Proteomes" id="UP001238540"/>
    </source>
</evidence>
<evidence type="ECO:0000256" key="2">
    <source>
        <dbReference type="ARBA" id="ARBA00004429"/>
    </source>
</evidence>
<keyword evidence="6 11" id="KW-0812">Transmembrane</keyword>
<evidence type="ECO:0000256" key="11">
    <source>
        <dbReference type="SAM" id="Phobius"/>
    </source>
</evidence>
<dbReference type="SMART" id="SM00028">
    <property type="entry name" value="TPR"/>
    <property type="match status" value="2"/>
</dbReference>
<comment type="caution">
    <text evidence="13">The sequence shown here is derived from an EMBL/GenBank/DDBJ whole genome shotgun (WGS) entry which is preliminary data.</text>
</comment>
<feature type="repeat" description="TPR" evidence="10">
    <location>
        <begin position="327"/>
        <end position="360"/>
    </location>
</feature>
<evidence type="ECO:0000256" key="5">
    <source>
        <dbReference type="ARBA" id="ARBA00022519"/>
    </source>
</evidence>
<dbReference type="EMBL" id="JAUFQC010000001">
    <property type="protein sequence ID" value="MDN3608757.1"/>
    <property type="molecule type" value="Genomic_DNA"/>
</dbReference>
<proteinExistence type="predicted"/>
<evidence type="ECO:0000256" key="10">
    <source>
        <dbReference type="PROSITE-ProRule" id="PRU00339"/>
    </source>
</evidence>
<dbReference type="InterPro" id="IPR019734">
    <property type="entry name" value="TPR_rpt"/>
</dbReference>
<dbReference type="InterPro" id="IPR005254">
    <property type="entry name" value="Heme_biosyn_assoc_TPR_pro"/>
</dbReference>
<name>A0ABT8BPM9_9VIBR</name>
<dbReference type="PROSITE" id="PS50005">
    <property type="entry name" value="TPR"/>
    <property type="match status" value="1"/>
</dbReference>
<feature type="transmembrane region" description="Helical" evidence="11">
    <location>
        <begin position="39"/>
        <end position="62"/>
    </location>
</feature>
<dbReference type="SUPFAM" id="SSF48452">
    <property type="entry name" value="TPR-like"/>
    <property type="match status" value="1"/>
</dbReference>
<keyword evidence="7 11" id="KW-1133">Transmembrane helix</keyword>
<dbReference type="InterPro" id="IPR010817">
    <property type="entry name" value="HemY_N"/>
</dbReference>
<evidence type="ECO:0000259" key="12">
    <source>
        <dbReference type="Pfam" id="PF07219"/>
    </source>
</evidence>
<evidence type="ECO:0000256" key="3">
    <source>
        <dbReference type="ARBA" id="ARBA00004744"/>
    </source>
</evidence>
<keyword evidence="5" id="KW-0997">Cell inner membrane</keyword>
<protein>
    <submittedName>
        <fullName evidence="13">Heme biosynthesis HemY N-terminal domain-containing protein</fullName>
    </submittedName>
</protein>
<dbReference type="RefSeq" id="WP_170883743.1">
    <property type="nucleotide sequence ID" value="NZ_JABEYA020000022.1"/>
</dbReference>
<evidence type="ECO:0000256" key="4">
    <source>
        <dbReference type="ARBA" id="ARBA00022475"/>
    </source>
</evidence>
<keyword evidence="10" id="KW-0802">TPR repeat</keyword>
<comment type="subcellular location">
    <subcellularLocation>
        <location evidence="2">Cell inner membrane</location>
        <topology evidence="2">Multi-pass membrane protein</topology>
    </subcellularLocation>
</comment>
<evidence type="ECO:0000256" key="6">
    <source>
        <dbReference type="ARBA" id="ARBA00022692"/>
    </source>
</evidence>
<feature type="domain" description="HemY N-terminal" evidence="12">
    <location>
        <begin position="26"/>
        <end position="131"/>
    </location>
</feature>
<sequence>MFRLLFLFFVLGTGLFTGTQLAGQQGYVLISVSNKTLEMSVTTLVLAIITMLAGLFFLEYLLKKLLYASSATRNFLSNRSLRLSRLWANEGIIKLLEGDFKGAEKDVMRAVEHHDMPLLCFLVASEAAQGLGNIAKRDDYLQIASEIDNSELAVGLTKAKQQVRQANYTSAFEILSAIKSDCPKNHAMLDLLQQVYLELERWQPLLEILPSLLKNKMITKEQQIQLTKRAQCGRLKEISTQKGSEELMVHWNSLPRKLKNDPLIVECLVTQLIALGDDAHAFSILKDSLKKHSLSELYKLLPSIKLPDTNPAIHLLENALSKNENNADAHSAIGHFYLQKKNWSTAQKHFEKALSLRSDISDYSSLADTLERQNMIKAANEVSKKVLTLVQA</sequence>
<evidence type="ECO:0000256" key="9">
    <source>
        <dbReference type="ARBA" id="ARBA00023244"/>
    </source>
</evidence>
<organism evidence="13 14">
    <name type="scientific">Vibrio ostreicida</name>
    <dbReference type="NCBI Taxonomy" id="526588"/>
    <lineage>
        <taxon>Bacteria</taxon>
        <taxon>Pseudomonadati</taxon>
        <taxon>Pseudomonadota</taxon>
        <taxon>Gammaproteobacteria</taxon>
        <taxon>Vibrionales</taxon>
        <taxon>Vibrionaceae</taxon>
        <taxon>Vibrio</taxon>
    </lineage>
</organism>